<dbReference type="PROSITE" id="PS51886">
    <property type="entry name" value="TLDC"/>
    <property type="match status" value="1"/>
</dbReference>
<feature type="non-terminal residue" evidence="2">
    <location>
        <position position="1"/>
    </location>
</feature>
<evidence type="ECO:0000313" key="3">
    <source>
        <dbReference type="Proteomes" id="UP001159405"/>
    </source>
</evidence>
<gene>
    <name evidence="2" type="ORF">PLOB_00036862</name>
</gene>
<reference evidence="2 3" key="1">
    <citation type="submission" date="2022-05" db="EMBL/GenBank/DDBJ databases">
        <authorList>
            <consortium name="Genoscope - CEA"/>
            <person name="William W."/>
        </authorList>
    </citation>
    <scope>NUCLEOTIDE SEQUENCE [LARGE SCALE GENOMIC DNA]</scope>
</reference>
<keyword evidence="3" id="KW-1185">Reference proteome</keyword>
<sequence>VITLSLIFVGGLKQSTIVGNDANYLQYLSTWLKPVAQSKSSRWKRCWRASVDGWAASTFHSGCDNKGPTVTIIRVGGKYIFGGYTSLSWGKWFGFSKTGHY</sequence>
<protein>
    <recommendedName>
        <fullName evidence="1">TLDc domain-containing protein</fullName>
    </recommendedName>
</protein>
<feature type="domain" description="TLDc" evidence="1">
    <location>
        <begin position="16"/>
        <end position="101"/>
    </location>
</feature>
<name>A0ABN8S8U5_9CNID</name>
<dbReference type="EMBL" id="CALNXK010000525">
    <property type="protein sequence ID" value="CAH3187136.1"/>
    <property type="molecule type" value="Genomic_DNA"/>
</dbReference>
<evidence type="ECO:0000313" key="2">
    <source>
        <dbReference type="EMBL" id="CAH3187136.1"/>
    </source>
</evidence>
<evidence type="ECO:0000259" key="1">
    <source>
        <dbReference type="PROSITE" id="PS51886"/>
    </source>
</evidence>
<comment type="caution">
    <text evidence="2">The sequence shown here is derived from an EMBL/GenBank/DDBJ whole genome shotgun (WGS) entry which is preliminary data.</text>
</comment>
<dbReference type="InterPro" id="IPR006571">
    <property type="entry name" value="TLDc_dom"/>
</dbReference>
<proteinExistence type="predicted"/>
<organism evidence="2 3">
    <name type="scientific">Porites lobata</name>
    <dbReference type="NCBI Taxonomy" id="104759"/>
    <lineage>
        <taxon>Eukaryota</taxon>
        <taxon>Metazoa</taxon>
        <taxon>Cnidaria</taxon>
        <taxon>Anthozoa</taxon>
        <taxon>Hexacorallia</taxon>
        <taxon>Scleractinia</taxon>
        <taxon>Fungiina</taxon>
        <taxon>Poritidae</taxon>
        <taxon>Porites</taxon>
    </lineage>
</organism>
<dbReference type="Proteomes" id="UP001159405">
    <property type="component" value="Unassembled WGS sequence"/>
</dbReference>
<dbReference type="Pfam" id="PF07534">
    <property type="entry name" value="TLD"/>
    <property type="match status" value="1"/>
</dbReference>
<accession>A0ABN8S8U5</accession>